<dbReference type="Bgee" id="ENSG00000188010">
    <property type="expression patterns" value="Expressed in left testis and 168 other cell types or tissues"/>
</dbReference>
<dbReference type="SUPFAM" id="SSF82185">
    <property type="entry name" value="Histone H3 K4-specific methyltransferase SET7/9 N-terminal domain"/>
    <property type="match status" value="1"/>
</dbReference>
<dbReference type="MassIVE" id="A0A2R8YE86"/>
<dbReference type="MANE-Select" id="ENST00000644631.4">
    <property type="protein sequence ID" value="ENSP00000494143.2"/>
    <property type="RefSeq nucleotide sequence ID" value="NM_001145450.3"/>
    <property type="RefSeq protein sequence ID" value="NP_001138922.2"/>
</dbReference>
<reference evidence="2 3" key="2">
    <citation type="journal article" date="2004" name="Nature">
        <title>Finishing the euchromatic sequence of the human genome.</title>
        <authorList>
            <consortium name="International Human Genome Sequencing Consortium"/>
        </authorList>
    </citation>
    <scope>NUCLEOTIDE SEQUENCE [LARGE SCALE GENOMIC DNA]</scope>
</reference>
<reference evidence="2 3" key="1">
    <citation type="journal article" date="2001" name="Nature">
        <title>Initial sequencing and analysis of the human genome.</title>
        <authorList>
            <consortium name="International Human Genome Sequencing Consortium"/>
            <person name="Lander E.S."/>
            <person name="Linton L.M."/>
            <person name="Birren B."/>
            <person name="Nusbaum C."/>
            <person name="Zody M.C."/>
            <person name="Baldwin J."/>
            <person name="Devon K."/>
            <person name="Dewar K."/>
            <person name="Doyle M."/>
            <person name="FitzHugh W."/>
            <person name="Funke R."/>
            <person name="Gage D."/>
            <person name="Harris K."/>
            <person name="Heaford A."/>
            <person name="Howland J."/>
            <person name="Kann L."/>
            <person name="Lehoczky J."/>
            <person name="LeVine R."/>
            <person name="McEwan P."/>
            <person name="McKernan K."/>
            <person name="Meldrim J."/>
            <person name="Mesirov J.P."/>
            <person name="Miranda C."/>
            <person name="Morris W."/>
            <person name="Naylor J."/>
            <person name="Raymond C."/>
            <person name="Rosetti M."/>
            <person name="Santos R."/>
            <person name="Sheridan A."/>
            <person name="Sougnez C."/>
            <person name="Stange-Thomann N."/>
            <person name="Stojanovic N."/>
            <person name="Subramanian A."/>
            <person name="Wyman D."/>
            <person name="Rogers J."/>
            <person name="Sulston J."/>
            <person name="Ainscough R."/>
            <person name="Beck S."/>
            <person name="Bentley D."/>
            <person name="Burton J."/>
            <person name="Clee C."/>
            <person name="Carter N."/>
            <person name="Coulson A."/>
            <person name="Deadman R."/>
            <person name="Deloukas P."/>
            <person name="Dunham A."/>
            <person name="Dunham I."/>
            <person name="Durbin R."/>
            <person name="French L."/>
            <person name="Grafham D."/>
            <person name="Gregory S."/>
            <person name="Hubbard T."/>
            <person name="Humphray S."/>
            <person name="Hunt A."/>
            <person name="Jones M."/>
            <person name="Lloyd C."/>
            <person name="McMurray A."/>
            <person name="Matthews L."/>
            <person name="Mercer S."/>
            <person name="Milne S."/>
            <person name="Mullikin J.C."/>
            <person name="Mungall A."/>
            <person name="Plumb R."/>
            <person name="Ross M."/>
            <person name="Shownkeen R."/>
            <person name="Sims S."/>
            <person name="Waterston R.H."/>
            <person name="Wilson R.K."/>
            <person name="Hillier L.W."/>
            <person name="McPherson J.D."/>
            <person name="Marra M.A."/>
            <person name="Mardis E.R."/>
            <person name="Fulton L.A."/>
            <person name="Chinwalla A.T."/>
            <person name="Pepin K.H."/>
            <person name="Gish W.R."/>
            <person name="Chissoe S.L."/>
            <person name="Wendl M.C."/>
            <person name="Delehaunty K.D."/>
            <person name="Miner T.L."/>
            <person name="Delehaunty A."/>
            <person name="Kramer J.B."/>
            <person name="Cook L.L."/>
            <person name="Fulton R.S."/>
            <person name="Johnson D.L."/>
            <person name="Minx P.J."/>
            <person name="Clifton S.W."/>
            <person name="Hawkins T."/>
            <person name="Branscomb E."/>
            <person name="Predki P."/>
            <person name="Richardson P."/>
            <person name="Wenning S."/>
            <person name="Slezak T."/>
            <person name="Doggett N."/>
            <person name="Cheng J.F."/>
            <person name="Olsen A."/>
            <person name="Lucas S."/>
            <person name="Elkin C."/>
            <person name="Uberbacher E."/>
            <person name="Frazier M."/>
            <person name="Gibbs R.A."/>
            <person name="Muzny D.M."/>
            <person name="Scherer S.E."/>
            <person name="Bouck J.B."/>
            <person name="Sodergren E.J."/>
            <person name="Worley K.C."/>
            <person name="Rives C.M."/>
            <person name="Gorrell J.H."/>
            <person name="Metzker M.L."/>
            <person name="Naylor S.L."/>
            <person name="Kucherlapati R.S."/>
            <person name="Nelson D.L."/>
            <person name="Weinstock G.M."/>
            <person name="Sakaki Y."/>
            <person name="Fujiyama A."/>
            <person name="Hattori M."/>
            <person name="Yada T."/>
            <person name="Toyoda A."/>
            <person name="Itoh T."/>
            <person name="Kawagoe C."/>
            <person name="Watanabe H."/>
            <person name="Totoki Y."/>
            <person name="Taylor T."/>
            <person name="Weissenbach J."/>
            <person name="Heilig R."/>
            <person name="Saurin W."/>
            <person name="Artiguenave F."/>
            <person name="Brottier P."/>
            <person name="Bruls T."/>
            <person name="Pelletier E."/>
            <person name="Robert C."/>
            <person name="Wincker P."/>
            <person name="Smith D.R."/>
            <person name="Doucette-Stamm L."/>
            <person name="Rubenfield M."/>
            <person name="Weinstock K."/>
            <person name="Lee H.M."/>
            <person name="Dubois J."/>
            <person name="Rosenthal A."/>
            <person name="Platzer M."/>
            <person name="Nyakatura G."/>
            <person name="Taudien S."/>
            <person name="Rump A."/>
            <person name="Yang H."/>
            <person name="Yu J."/>
            <person name="Wang J."/>
            <person name="Huang G."/>
            <person name="Gu J."/>
            <person name="Hood L."/>
            <person name="Rowen L."/>
            <person name="Madan A."/>
            <person name="Qin S."/>
            <person name="Davis R.W."/>
            <person name="Federspiel N.A."/>
            <person name="Abola A.P."/>
            <person name="Proctor M.J."/>
            <person name="Myers R.M."/>
            <person name="Schmutz J."/>
            <person name="Dickson M."/>
            <person name="Grimwood J."/>
            <person name="Cox D.R."/>
            <person name="Olson M.V."/>
            <person name="Kaul R."/>
            <person name="Raymond C."/>
            <person name="Shimizu N."/>
            <person name="Kawasaki K."/>
            <person name="Minoshima S."/>
            <person name="Evans G.A."/>
            <person name="Athanasiou M."/>
            <person name="Schultz R."/>
            <person name="Roe B.A."/>
            <person name="Chen F."/>
            <person name="Pan H."/>
            <person name="Ramser J."/>
            <person name="Lehrach H."/>
            <person name="Reinhardt R."/>
            <person name="McCombie W.R."/>
            <person name="de la Bastide M."/>
            <person name="Dedhia N."/>
            <person name="Blocker H."/>
            <person name="Hornischer K."/>
            <person name="Nordsiek G."/>
            <person name="Agarwala R."/>
            <person name="Aravind L."/>
            <person name="Bailey J.A."/>
            <person name="Bateman A."/>
            <person name="Batzoglou S."/>
            <person name="Birney E."/>
            <person name="Bork P."/>
            <person name="Brown D.G."/>
            <person name="Burge C.B."/>
            <person name="Cerutti L."/>
            <person name="Chen H.C."/>
            <person name="Church D."/>
            <person name="Clamp M."/>
            <person name="Copley R.R."/>
            <person name="Doerks T."/>
            <person name="Eddy S.R."/>
            <person name="Eichler E.E."/>
            <person name="Furey T.S."/>
            <person name="Galagan J."/>
            <person name="Gilbert J.G."/>
            <person name="Harmon C."/>
            <person name="Hayashizaki Y."/>
            <person name="Haussler D."/>
            <person name="Hermjakob H."/>
            <person name="Hokamp K."/>
            <person name="Jang W."/>
            <person name="Johnson L.S."/>
            <person name="Jones T.A."/>
            <person name="Kasif S."/>
            <person name="Kaspryzk A."/>
            <person name="Kennedy S."/>
            <person name="Kent W.J."/>
            <person name="Kitts P."/>
            <person name="Koonin E.V."/>
            <person name="Korf I."/>
            <person name="Kulp D."/>
            <person name="Lancet D."/>
            <person name="Lowe T.M."/>
            <person name="McLysaght A."/>
            <person name="Mikkelsen T."/>
            <person name="Moran J.V."/>
            <person name="Mulder N."/>
            <person name="Pollara V.J."/>
            <person name="Ponting C.P."/>
            <person name="Schuler G."/>
            <person name="Schultz J."/>
            <person name="Slater G."/>
            <person name="Smit A.F."/>
            <person name="Stupka E."/>
            <person name="Szustakowski J."/>
            <person name="Thierry-Mieg D."/>
            <person name="Thierry-Mieg J."/>
            <person name="Wagner L."/>
            <person name="Wallis J."/>
            <person name="Wheeler R."/>
            <person name="Williams A."/>
            <person name="Wolf Y.I."/>
            <person name="Wolfe K.H."/>
            <person name="Yang S.P."/>
            <person name="Yeh R.F."/>
            <person name="Collins F."/>
            <person name="Guyer M.S."/>
            <person name="Peterson J."/>
            <person name="Felsenfeld A."/>
            <person name="Wetterstrand K.A."/>
            <person name="Patrinos A."/>
            <person name="Morgan M.J."/>
            <person name="de Jong P."/>
            <person name="Catanese J.J."/>
            <person name="Osoegawa K."/>
            <person name="Shizuya H."/>
            <person name="Choi S."/>
            <person name="Chen Y.J."/>
        </authorList>
    </citation>
    <scope>NUCLEOTIDE SEQUENCE [LARGE SCALE GENOMIC DNA]</scope>
</reference>
<keyword evidence="1" id="KW-0677">Repeat</keyword>
<dbReference type="InterPro" id="IPR003409">
    <property type="entry name" value="MORN"/>
</dbReference>
<dbReference type="EMBL" id="AC018693">
    <property type="status" value="NOT_ANNOTATED_CDS"/>
    <property type="molecule type" value="Genomic_DNA"/>
</dbReference>
<dbReference type="AlphaFoldDB" id="A0A2R8YE86"/>
<dbReference type="RefSeq" id="NP_001138922.2">
    <property type="nucleotide sequence ID" value="NM_001145450.3"/>
</dbReference>
<dbReference type="PANTHER" id="PTHR46917:SF1">
    <property type="entry name" value="MORN REPEAT-CONTAINING PROTEIN 2"/>
    <property type="match status" value="1"/>
</dbReference>
<reference evidence="2 3" key="3">
    <citation type="journal article" date="2005" name="Nature">
        <title>Generation and annotation of the DNA sequences of human chromosomes 2 and 4.</title>
        <authorList>
            <person name="Hillier L.W."/>
            <person name="Graves T.A."/>
            <person name="Fulton R.S."/>
            <person name="Fulton L.A."/>
            <person name="Pepin K.H."/>
            <person name="Minx P."/>
            <person name="Wagner-McPherson C."/>
            <person name="Layman D."/>
            <person name="Wylie K."/>
            <person name="Sekhon M."/>
            <person name="Becker M.C."/>
            <person name="Fewell G.A."/>
            <person name="Delehaunty K.D."/>
            <person name="Miner T.L."/>
            <person name="Nash W.E."/>
            <person name="Kremitzki C."/>
            <person name="Oddy L."/>
            <person name="Du H."/>
            <person name="Sun H."/>
            <person name="Bradshaw-Cordum H."/>
            <person name="Ali J."/>
            <person name="Carter J."/>
            <person name="Cordes M."/>
            <person name="Harris A."/>
            <person name="Isak A."/>
            <person name="van Brunt A."/>
            <person name="Nguyen C."/>
            <person name="Du F."/>
            <person name="Courtney L."/>
            <person name="Kalicki J."/>
            <person name="Ozersky P."/>
            <person name="Abbott S."/>
            <person name="Armstrong J."/>
            <person name="Belter E.A."/>
            <person name="Caruso L."/>
            <person name="Cedroni M."/>
            <person name="Cotton M."/>
            <person name="Davidson T."/>
            <person name="Desai A."/>
            <person name="Elliott G."/>
            <person name="Erb T."/>
            <person name="Fronick C."/>
            <person name="Gaige T."/>
            <person name="Haakenson W."/>
            <person name="Haglund K."/>
            <person name="Holmes A."/>
            <person name="Harkins R."/>
            <person name="Kim K."/>
            <person name="Kruchowski S.S."/>
            <person name="Strong C.M."/>
            <person name="Grewal N."/>
            <person name="Goyea E."/>
            <person name="Hou S."/>
            <person name="Levy A."/>
            <person name="Martinka S."/>
            <person name="Mead K."/>
            <person name="McLellan M.D."/>
            <person name="Meyer R."/>
            <person name="Randall-Maher J."/>
            <person name="Tomlinson C."/>
            <person name="Dauphin-Kohlberg S."/>
            <person name="Kozlowicz-Reilly A."/>
            <person name="Shah N."/>
            <person name="Swearengen-Shahid S."/>
            <person name="Snider J."/>
            <person name="Strong J.T."/>
            <person name="Thompson J."/>
            <person name="Yoakum M."/>
            <person name="Leonard S."/>
            <person name="Pearman C."/>
            <person name="Trani L."/>
            <person name="Radionenko M."/>
            <person name="Waligorski J.E."/>
            <person name="Wang C."/>
            <person name="Rock S.M."/>
            <person name="Tin-Wollam A.M."/>
            <person name="Maupin R."/>
            <person name="Latreille P."/>
            <person name="Wendl M.C."/>
            <person name="Yang S.P."/>
            <person name="Pohl C."/>
            <person name="Wallis J.W."/>
            <person name="Spieth J."/>
            <person name="Bieri T.A."/>
            <person name="Berkowicz N."/>
            <person name="Nelson J.O."/>
            <person name="Osborne J."/>
            <person name="Ding L."/>
            <person name="Meyer R."/>
            <person name="Sabo A."/>
            <person name="Shotland Y."/>
            <person name="Sinha P."/>
            <person name="Wohldmann P.E."/>
            <person name="Cook L.L."/>
            <person name="Hickenbotham M.T."/>
            <person name="Eldred J."/>
            <person name="Williams D."/>
            <person name="Jones T.A."/>
            <person name="She X."/>
            <person name="Ciccarelli F.D."/>
            <person name="Izaurralde E."/>
            <person name="Taylor J."/>
            <person name="Schmutz J."/>
            <person name="Myers R.M."/>
            <person name="Cox D.R."/>
            <person name="Huang X."/>
            <person name="McPherson J.D."/>
            <person name="Mardis E.R."/>
            <person name="Clifton S.W."/>
            <person name="Warren W.C."/>
            <person name="Chinwalla A.T."/>
            <person name="Eddy S.R."/>
            <person name="Marra M.A."/>
            <person name="Ovcharenko I."/>
            <person name="Furey T.S."/>
            <person name="Miller W."/>
            <person name="Eichler E.E."/>
            <person name="Bork P."/>
            <person name="Suyama M."/>
            <person name="Torrents D."/>
            <person name="Waterston R.H."/>
            <person name="Wilson R.K."/>
        </authorList>
    </citation>
    <scope>NUCLEOTIDE SEQUENCE [LARGE SCALE GENOMIC DNA]</scope>
</reference>
<dbReference type="OMA" id="MEGDGQF"/>
<reference evidence="2" key="4">
    <citation type="submission" date="2025-08" db="UniProtKB">
        <authorList>
            <consortium name="Ensembl"/>
        </authorList>
    </citation>
    <scope>IDENTIFICATION</scope>
</reference>
<dbReference type="CTD" id="729967"/>
<dbReference type="SMART" id="SM00698">
    <property type="entry name" value="MORN"/>
    <property type="match status" value="3"/>
</dbReference>
<keyword evidence="3" id="KW-1185">Reference proteome</keyword>
<reference evidence="2" key="5">
    <citation type="submission" date="2025-09" db="UniProtKB">
        <authorList>
            <consortium name="Ensembl"/>
        </authorList>
    </citation>
    <scope>IDENTIFICATION</scope>
</reference>
<dbReference type="OrthoDB" id="437960at2759"/>
<dbReference type="EMBL" id="AC019171">
    <property type="status" value="NOT_ANNOTATED_CDS"/>
    <property type="molecule type" value="Genomic_DNA"/>
</dbReference>
<dbReference type="Gene3D" id="2.20.110.10">
    <property type="entry name" value="Histone H3 K4-specific methyltransferase SET7/9 N-terminal domain"/>
    <property type="match status" value="2"/>
</dbReference>
<dbReference type="Proteomes" id="UP000005640">
    <property type="component" value="Chromosome 2"/>
</dbReference>
<gene>
    <name evidence="2" type="primary">MORN2</name>
</gene>
<accession>A0A2R8YE86</accession>
<evidence type="ECO:0000313" key="3">
    <source>
        <dbReference type="Proteomes" id="UP000005640"/>
    </source>
</evidence>
<dbReference type="KEGG" id="hsa:729967"/>
<dbReference type="Ensembl" id="ENST00000644631.4">
    <property type="protein sequence ID" value="ENSP00000494143.2"/>
    <property type="gene ID" value="ENSG00000188010.16"/>
</dbReference>
<organism evidence="2 3">
    <name type="scientific">Homo sapiens</name>
    <name type="common">Human</name>
    <dbReference type="NCBI Taxonomy" id="9606"/>
    <lineage>
        <taxon>Eukaryota</taxon>
        <taxon>Metazoa</taxon>
        <taxon>Chordata</taxon>
        <taxon>Craniata</taxon>
        <taxon>Vertebrata</taxon>
        <taxon>Euteleostomi</taxon>
        <taxon>Mammalia</taxon>
        <taxon>Eutheria</taxon>
        <taxon>Euarchontoglires</taxon>
        <taxon>Primates</taxon>
        <taxon>Haplorrhini</taxon>
        <taxon>Catarrhini</taxon>
        <taxon>Hominidae</taxon>
        <taxon>Homo</taxon>
    </lineage>
</organism>
<dbReference type="OpenTargets" id="ENSG00000188010"/>
<dbReference type="HGNC" id="HGNC:30166">
    <property type="gene designation" value="MORN2"/>
</dbReference>
<dbReference type="GeneTree" id="ENSGT00390000006619"/>
<dbReference type="SMR" id="A0A2R8YE86"/>
<sequence length="151" mass="16829">MAAQGESQSLEDLSNTSRPTSEVYKISFIFPNGDKYDGDCTRTSSGIYERNGIGIHTTPNGIVYTGSWKDDKMNGFGRLEHFSGAVYEGQFKDNMFHGLGTYTFPNGAKYTGNFNENRVEGEGEYTDIQGLEWSGNFHFTAAPDLKLKLHM</sequence>
<proteinExistence type="evidence at protein level"/>
<protein>
    <submittedName>
        <fullName evidence="2">MORN repeat containing 2</fullName>
    </submittedName>
</protein>
<dbReference type="EMBL" id="KF510812">
    <property type="status" value="NOT_ANNOTATED_CDS"/>
    <property type="molecule type" value="Genomic_DNA"/>
</dbReference>
<dbReference type="PANTHER" id="PTHR46917">
    <property type="entry name" value="MORN REPEAT-CONTAINING PROTEIN 2"/>
    <property type="match status" value="1"/>
</dbReference>
<evidence type="ECO:0000256" key="1">
    <source>
        <dbReference type="ARBA" id="ARBA00022737"/>
    </source>
</evidence>
<evidence type="ECO:0007829" key="5">
    <source>
        <dbReference type="ProteomicsDB" id="A0A2R8YE86"/>
    </source>
</evidence>
<name>A0A2R8YE86_HUMAN</name>
<dbReference type="ExpressionAtlas" id="A0A2R8YE86">
    <property type="expression patterns" value="baseline and differential"/>
</dbReference>
<dbReference type="Antibodypedia" id="71693">
    <property type="antibodies" value="28 antibodies from 7 providers"/>
</dbReference>
<keyword evidence="4 5" id="KW-1267">Proteomics identification</keyword>
<dbReference type="Pfam" id="PF02493">
    <property type="entry name" value="MORN"/>
    <property type="match status" value="3"/>
</dbReference>
<evidence type="ECO:0007829" key="4">
    <source>
        <dbReference type="PeptideAtlas" id="A0A2R8YE86"/>
    </source>
</evidence>
<dbReference type="GeneID" id="729967"/>
<dbReference type="VEuPathDB" id="HostDB:ENSG00000188010"/>
<dbReference type="Ensembl" id="ENST00000644631.4">
    <property type="protein sequence ID" value="ENSP00000494143.2"/>
    <property type="gene ID" value="ENSG00000188010.17"/>
</dbReference>
<evidence type="ECO:0000313" key="2">
    <source>
        <dbReference type="Ensembl" id="ENSP00000494143.2"/>
    </source>
</evidence>
<dbReference type="ChiTaRS" id="MORN2">
    <property type="organism name" value="human"/>
</dbReference>
<dbReference type="InterPro" id="IPR052849">
    <property type="entry name" value="MORN_repeat_protein"/>
</dbReference>